<evidence type="ECO:0000256" key="5">
    <source>
        <dbReference type="ARBA" id="ARBA00023274"/>
    </source>
</evidence>
<evidence type="ECO:0000256" key="6">
    <source>
        <dbReference type="ARBA" id="ARBA00035207"/>
    </source>
</evidence>
<dbReference type="InterPro" id="IPR036394">
    <property type="entry name" value="Ribosomal_uL22_sf"/>
</dbReference>
<dbReference type="NCBIfam" id="TIGR01044">
    <property type="entry name" value="rplV_bact"/>
    <property type="match status" value="1"/>
</dbReference>
<keyword evidence="5 7" id="KW-0687">Ribonucleoprotein</keyword>
<evidence type="ECO:0000256" key="4">
    <source>
        <dbReference type="ARBA" id="ARBA00022980"/>
    </source>
</evidence>
<comment type="function">
    <text evidence="7">The globular domain of the protein is located near the polypeptide exit tunnel on the outside of the subunit, while an extended beta-hairpin is found that lines the wall of the exit tunnel in the center of the 70S ribosome.</text>
</comment>
<comment type="subunit">
    <text evidence="7 9">Part of the 50S ribosomal subunit.</text>
</comment>
<evidence type="ECO:0000256" key="7">
    <source>
        <dbReference type="HAMAP-Rule" id="MF_01331"/>
    </source>
</evidence>
<dbReference type="PANTHER" id="PTHR13501">
    <property type="entry name" value="CHLOROPLAST 50S RIBOSOMAL PROTEIN L22-RELATED"/>
    <property type="match status" value="1"/>
</dbReference>
<keyword evidence="4 7" id="KW-0689">Ribosomal protein</keyword>
<name>A0A2M6WLM2_9BACT</name>
<feature type="region of interest" description="Disordered" evidence="11">
    <location>
        <begin position="159"/>
        <end position="197"/>
    </location>
</feature>
<reference evidence="13" key="1">
    <citation type="submission" date="2017-09" db="EMBL/GenBank/DDBJ databases">
        <title>Depth-based differentiation of microbial function through sediment-hosted aquifers and enrichment of novel symbionts in the deep terrestrial subsurface.</title>
        <authorList>
            <person name="Probst A.J."/>
            <person name="Ladd B."/>
            <person name="Jarett J.K."/>
            <person name="Geller-Mcgrath D.E."/>
            <person name="Sieber C.M.K."/>
            <person name="Emerson J.B."/>
            <person name="Anantharaman K."/>
            <person name="Thomas B.C."/>
            <person name="Malmstrom R."/>
            <person name="Stieglmeier M."/>
            <person name="Klingl A."/>
            <person name="Woyke T."/>
            <person name="Ryan C.M."/>
            <person name="Banfield J.F."/>
        </authorList>
    </citation>
    <scope>NUCLEOTIDE SEQUENCE [LARGE SCALE GENOMIC DNA]</scope>
</reference>
<dbReference type="GO" id="GO:0003735">
    <property type="term" value="F:structural constituent of ribosome"/>
    <property type="evidence" value="ECO:0007669"/>
    <property type="project" value="InterPro"/>
</dbReference>
<comment type="similarity">
    <text evidence="1 7 8">Belongs to the universal ribosomal protein uL22 family.</text>
</comment>
<evidence type="ECO:0000256" key="3">
    <source>
        <dbReference type="ARBA" id="ARBA00022884"/>
    </source>
</evidence>
<keyword evidence="2 7" id="KW-0699">rRNA-binding</keyword>
<dbReference type="SUPFAM" id="SSF54843">
    <property type="entry name" value="Ribosomal protein L22"/>
    <property type="match status" value="1"/>
</dbReference>
<dbReference type="InterPro" id="IPR005727">
    <property type="entry name" value="Ribosomal_uL22_bac/chlpt-type"/>
</dbReference>
<evidence type="ECO:0000313" key="13">
    <source>
        <dbReference type="Proteomes" id="UP000229335"/>
    </source>
</evidence>
<evidence type="ECO:0000256" key="8">
    <source>
        <dbReference type="RuleBase" id="RU004005"/>
    </source>
</evidence>
<evidence type="ECO:0000313" key="12">
    <source>
        <dbReference type="EMBL" id="PIT93728.1"/>
    </source>
</evidence>
<protein>
    <recommendedName>
        <fullName evidence="6 7">Large ribosomal subunit protein uL22</fullName>
    </recommendedName>
</protein>
<dbReference type="PANTHER" id="PTHR13501:SF8">
    <property type="entry name" value="LARGE RIBOSOMAL SUBUNIT PROTEIN UL22M"/>
    <property type="match status" value="1"/>
</dbReference>
<evidence type="ECO:0000256" key="11">
    <source>
        <dbReference type="SAM" id="MobiDB-lite"/>
    </source>
</evidence>
<dbReference type="Gene3D" id="3.90.470.10">
    <property type="entry name" value="Ribosomal protein L22/L17"/>
    <property type="match status" value="1"/>
</dbReference>
<dbReference type="HAMAP" id="MF_01331_B">
    <property type="entry name" value="Ribosomal_uL22_B"/>
    <property type="match status" value="1"/>
</dbReference>
<sequence>MRITAKVKNVRIAPRKLRLVVDYVRKMKVGDALNRLRLLNKTGSQTVMKAINSAIANAEHNFELDKNNLFIQEIKVNEAATLKRWMPRAHGRATPIRKRGSHLELILAEIKDSGVKAGKKPTMEAPVKLSEVAKEPLAAAAKPAVKAKDAFDADIKDTAAEGEKEIQNVQREGRAGHARAEGGRKGFASRMFRRKSG</sequence>
<dbReference type="InterPro" id="IPR018260">
    <property type="entry name" value="Ribosomal_uL22_CS"/>
</dbReference>
<dbReference type="EMBL" id="PFAS01000047">
    <property type="protein sequence ID" value="PIT93728.1"/>
    <property type="molecule type" value="Genomic_DNA"/>
</dbReference>
<dbReference type="InterPro" id="IPR001063">
    <property type="entry name" value="Ribosomal_uL22"/>
</dbReference>
<dbReference type="GO" id="GO:0022625">
    <property type="term" value="C:cytosolic large ribosomal subunit"/>
    <property type="evidence" value="ECO:0007669"/>
    <property type="project" value="TreeGrafter"/>
</dbReference>
<dbReference type="CDD" id="cd00336">
    <property type="entry name" value="Ribosomal_L22"/>
    <property type="match status" value="1"/>
</dbReference>
<evidence type="ECO:0000256" key="10">
    <source>
        <dbReference type="RuleBase" id="RU004008"/>
    </source>
</evidence>
<dbReference type="Pfam" id="PF00237">
    <property type="entry name" value="Ribosomal_L22"/>
    <property type="match status" value="1"/>
</dbReference>
<dbReference type="InterPro" id="IPR047867">
    <property type="entry name" value="Ribosomal_uL22_bac/org-type"/>
</dbReference>
<dbReference type="AlphaFoldDB" id="A0A2M6WLM2"/>
<feature type="compositionally biased region" description="Basic and acidic residues" evidence="11">
    <location>
        <begin position="159"/>
        <end position="184"/>
    </location>
</feature>
<dbReference type="PROSITE" id="PS00464">
    <property type="entry name" value="RIBOSOMAL_L22"/>
    <property type="match status" value="1"/>
</dbReference>
<evidence type="ECO:0000256" key="2">
    <source>
        <dbReference type="ARBA" id="ARBA00022730"/>
    </source>
</evidence>
<dbReference type="GO" id="GO:0006412">
    <property type="term" value="P:translation"/>
    <property type="evidence" value="ECO:0007669"/>
    <property type="project" value="UniProtKB-UniRule"/>
</dbReference>
<proteinExistence type="inferred from homology"/>
<evidence type="ECO:0000256" key="9">
    <source>
        <dbReference type="RuleBase" id="RU004006"/>
    </source>
</evidence>
<comment type="function">
    <text evidence="7 10">This protein binds specifically to 23S rRNA; its binding is stimulated by other ribosomal proteins, e.g., L4, L17, and L20. It is important during the early stages of 50S assembly. It makes multiple contacts with different domains of the 23S rRNA in the assembled 50S subunit and ribosome.</text>
</comment>
<comment type="caution">
    <text evidence="12">The sequence shown here is derived from an EMBL/GenBank/DDBJ whole genome shotgun (WGS) entry which is preliminary data.</text>
</comment>
<accession>A0A2M6WLM2</accession>
<dbReference type="Proteomes" id="UP000229335">
    <property type="component" value="Unassembled WGS sequence"/>
</dbReference>
<gene>
    <name evidence="7" type="primary">rplV</name>
    <name evidence="12" type="ORF">COU00_02810</name>
</gene>
<dbReference type="GO" id="GO:0019843">
    <property type="term" value="F:rRNA binding"/>
    <property type="evidence" value="ECO:0007669"/>
    <property type="project" value="UniProtKB-UniRule"/>
</dbReference>
<organism evidence="12 13">
    <name type="scientific">Candidatus Falkowbacteria bacterium CG10_big_fil_rev_8_21_14_0_10_43_11</name>
    <dbReference type="NCBI Taxonomy" id="1974568"/>
    <lineage>
        <taxon>Bacteria</taxon>
        <taxon>Candidatus Falkowiibacteriota</taxon>
    </lineage>
</organism>
<keyword evidence="3 7" id="KW-0694">RNA-binding</keyword>
<evidence type="ECO:0000256" key="1">
    <source>
        <dbReference type="ARBA" id="ARBA00009451"/>
    </source>
</evidence>